<gene>
    <name evidence="1" type="ORF">PHMEG_00040995</name>
</gene>
<reference evidence="2" key="1">
    <citation type="submission" date="2017-03" db="EMBL/GenBank/DDBJ databases">
        <title>Phytopthora megakarya and P. palmivora, two closely related causual agents of cacao black pod achieved similar genome size and gene model numbers by different mechanisms.</title>
        <authorList>
            <person name="Ali S."/>
            <person name="Shao J."/>
            <person name="Larry D.J."/>
            <person name="Kronmiller B."/>
            <person name="Shen D."/>
            <person name="Strem M.D."/>
            <person name="Melnick R.L."/>
            <person name="Guiltinan M.J."/>
            <person name="Tyler B.M."/>
            <person name="Meinhardt L.W."/>
            <person name="Bailey B.A."/>
        </authorList>
    </citation>
    <scope>NUCLEOTIDE SEQUENCE [LARGE SCALE GENOMIC DNA]</scope>
    <source>
        <strain evidence="2">zdho120</strain>
    </source>
</reference>
<keyword evidence="2" id="KW-1185">Reference proteome</keyword>
<protein>
    <submittedName>
        <fullName evidence="1">Uncharacterized protein</fullName>
    </submittedName>
</protein>
<dbReference type="Proteomes" id="UP000198211">
    <property type="component" value="Unassembled WGS sequence"/>
</dbReference>
<dbReference type="AlphaFoldDB" id="A0A225UCU6"/>
<proteinExistence type="predicted"/>
<accession>A0A225UCU6</accession>
<evidence type="ECO:0000313" key="2">
    <source>
        <dbReference type="Proteomes" id="UP000198211"/>
    </source>
</evidence>
<sequence>MFGKLLSFLLNDPAIYWQTSMNYLSSIKRQLEEVTATELFRSDPEWYRRCRRHLQKQYLMASIYTGKKLKQQAPPMTMQDLRAISTILFLRNDKKAFLDRTLLNNQWFAIGRGSDVGMIHFSDLHCIDPFHALASQLVVDPYNASQRVFSQVTATTTDAHVAQYINRVLKSVHTALVVEGLRID</sequence>
<name>A0A225UCU6_9STRA</name>
<organism evidence="1 2">
    <name type="scientific">Phytophthora megakarya</name>
    <dbReference type="NCBI Taxonomy" id="4795"/>
    <lineage>
        <taxon>Eukaryota</taxon>
        <taxon>Sar</taxon>
        <taxon>Stramenopiles</taxon>
        <taxon>Oomycota</taxon>
        <taxon>Peronosporomycetes</taxon>
        <taxon>Peronosporales</taxon>
        <taxon>Peronosporaceae</taxon>
        <taxon>Phytophthora</taxon>
    </lineage>
</organism>
<comment type="caution">
    <text evidence="1">The sequence shown here is derived from an EMBL/GenBank/DDBJ whole genome shotgun (WGS) entry which is preliminary data.</text>
</comment>
<evidence type="ECO:0000313" key="1">
    <source>
        <dbReference type="EMBL" id="OWY90740.1"/>
    </source>
</evidence>
<dbReference type="EMBL" id="NBNE01022034">
    <property type="protein sequence ID" value="OWY90740.1"/>
    <property type="molecule type" value="Genomic_DNA"/>
</dbReference>
<dbReference type="OrthoDB" id="164698at2759"/>